<keyword evidence="2" id="KW-1185">Reference proteome</keyword>
<name>A0ABY9Y5X6_9FLAO</name>
<proteinExistence type="predicted"/>
<gene>
    <name evidence="1" type="ORF">RHP49_05070</name>
</gene>
<evidence type="ECO:0000313" key="1">
    <source>
        <dbReference type="EMBL" id="WNH13626.1"/>
    </source>
</evidence>
<dbReference type="EMBL" id="CP134536">
    <property type="protein sequence ID" value="WNH13626.1"/>
    <property type="molecule type" value="Genomic_DNA"/>
</dbReference>
<dbReference type="RefSeq" id="WP_415863599.1">
    <property type="nucleotide sequence ID" value="NZ_CP134536.1"/>
</dbReference>
<accession>A0ABY9Y5X6</accession>
<evidence type="ECO:0000313" key="2">
    <source>
        <dbReference type="Proteomes" id="UP001303407"/>
    </source>
</evidence>
<protein>
    <submittedName>
        <fullName evidence="1">Uncharacterized protein</fullName>
    </submittedName>
</protein>
<dbReference type="Proteomes" id="UP001303407">
    <property type="component" value="Chromosome"/>
</dbReference>
<sequence>MKKFKYIFIVTFISAINLISAQRIGNLDGIYYQAVALNDKTQEIVGIDIEANPLYNKEIGVRFTIAKGLDGEVQWEETHITTTDAHGLFSLVIGKGEVTSTSYVRLLDIPWIDADQFLKVEISTNNDGNYTMVSNQKFMAVPYAFYADDIADDAITTEKILNEEILAEDIHEGAVETSEILNGTILNEDIADNTINLSTKVTDILSVEHGGTGLNASTVTDGQILIGDGTTNDFKLSTITAGDGVVIDNTPGTITISSPPVSTSADGSFTIPVGSNGTISGNSPWYSPNSLKVDPPVGKPFEMGDIFLASANVDLKGCILSVYLQSIDGNGQANVQVILYNPQNNSVTLQTPVTFKFLLVK</sequence>
<organism evidence="1 2">
    <name type="scientific">Thalassobellus suaedae</name>
    <dbReference type="NCBI Taxonomy" id="3074124"/>
    <lineage>
        <taxon>Bacteria</taxon>
        <taxon>Pseudomonadati</taxon>
        <taxon>Bacteroidota</taxon>
        <taxon>Flavobacteriia</taxon>
        <taxon>Flavobacteriales</taxon>
        <taxon>Flavobacteriaceae</taxon>
        <taxon>Thalassobellus</taxon>
    </lineage>
</organism>
<reference evidence="1 2" key="1">
    <citation type="submission" date="2023-09" db="EMBL/GenBank/DDBJ databases">
        <title>Thalassobella suaedae gen. nov., sp. nov., a marine bacterium of the family Flavobacteriaceae isolated from a halophyte Suaeda japonica.</title>
        <authorList>
            <person name="Lee S.Y."/>
            <person name="Hwang C.Y."/>
        </authorList>
    </citation>
    <scope>NUCLEOTIDE SEQUENCE [LARGE SCALE GENOMIC DNA]</scope>
    <source>
        <strain evidence="1 2">HL-DH10</strain>
    </source>
</reference>